<name>A0A9P4QTZ0_9PLEO</name>
<reference evidence="2" key="1">
    <citation type="journal article" date="2020" name="Stud. Mycol.">
        <title>101 Dothideomycetes genomes: a test case for predicting lifestyles and emergence of pathogens.</title>
        <authorList>
            <person name="Haridas S."/>
            <person name="Albert R."/>
            <person name="Binder M."/>
            <person name="Bloem J."/>
            <person name="Labutti K."/>
            <person name="Salamov A."/>
            <person name="Andreopoulos B."/>
            <person name="Baker S."/>
            <person name="Barry K."/>
            <person name="Bills G."/>
            <person name="Bluhm B."/>
            <person name="Cannon C."/>
            <person name="Castanera R."/>
            <person name="Culley D."/>
            <person name="Daum C."/>
            <person name="Ezra D."/>
            <person name="Gonzalez J."/>
            <person name="Henrissat B."/>
            <person name="Kuo A."/>
            <person name="Liang C."/>
            <person name="Lipzen A."/>
            <person name="Lutzoni F."/>
            <person name="Magnuson J."/>
            <person name="Mondo S."/>
            <person name="Nolan M."/>
            <person name="Ohm R."/>
            <person name="Pangilinan J."/>
            <person name="Park H.-J."/>
            <person name="Ramirez L."/>
            <person name="Alfaro M."/>
            <person name="Sun H."/>
            <person name="Tritt A."/>
            <person name="Yoshinaga Y."/>
            <person name="Zwiers L.-H."/>
            <person name="Turgeon B."/>
            <person name="Goodwin S."/>
            <person name="Spatafora J."/>
            <person name="Crous P."/>
            <person name="Grigoriev I."/>
        </authorList>
    </citation>
    <scope>NUCLEOTIDE SEQUENCE</scope>
    <source>
        <strain evidence="2">CBS 125425</strain>
    </source>
</reference>
<dbReference type="Proteomes" id="UP000799444">
    <property type="component" value="Unassembled WGS sequence"/>
</dbReference>
<keyword evidence="3" id="KW-1185">Reference proteome</keyword>
<sequence length="66" mass="7057">MDFESMLRASRQQDVPEPVTDTVQGGAPGIWHVSRLFLAAEVGNLASCQTALGISLVLLQGLAQYV</sequence>
<feature type="region of interest" description="Disordered" evidence="1">
    <location>
        <begin position="1"/>
        <end position="21"/>
    </location>
</feature>
<proteinExistence type="predicted"/>
<accession>A0A9P4QTZ0</accession>
<evidence type="ECO:0000313" key="3">
    <source>
        <dbReference type="Proteomes" id="UP000799444"/>
    </source>
</evidence>
<dbReference type="AlphaFoldDB" id="A0A9P4QTZ0"/>
<comment type="caution">
    <text evidence="2">The sequence shown here is derived from an EMBL/GenBank/DDBJ whole genome shotgun (WGS) entry which is preliminary data.</text>
</comment>
<organism evidence="2 3">
    <name type="scientific">Polyplosphaeria fusca</name>
    <dbReference type="NCBI Taxonomy" id="682080"/>
    <lineage>
        <taxon>Eukaryota</taxon>
        <taxon>Fungi</taxon>
        <taxon>Dikarya</taxon>
        <taxon>Ascomycota</taxon>
        <taxon>Pezizomycotina</taxon>
        <taxon>Dothideomycetes</taxon>
        <taxon>Pleosporomycetidae</taxon>
        <taxon>Pleosporales</taxon>
        <taxon>Tetraplosphaeriaceae</taxon>
        <taxon>Polyplosphaeria</taxon>
    </lineage>
</organism>
<gene>
    <name evidence="2" type="ORF">EJ04DRAFT_513788</name>
</gene>
<evidence type="ECO:0000313" key="2">
    <source>
        <dbReference type="EMBL" id="KAF2732639.1"/>
    </source>
</evidence>
<protein>
    <submittedName>
        <fullName evidence="2">Uncharacterized protein</fullName>
    </submittedName>
</protein>
<evidence type="ECO:0000256" key="1">
    <source>
        <dbReference type="SAM" id="MobiDB-lite"/>
    </source>
</evidence>
<dbReference type="EMBL" id="ML996174">
    <property type="protein sequence ID" value="KAF2732639.1"/>
    <property type="molecule type" value="Genomic_DNA"/>
</dbReference>